<accession>A0ABP8UHH5</accession>
<gene>
    <name evidence="2" type="ORF">GCM10023196_053270</name>
</gene>
<comment type="caution">
    <text evidence="2">The sequence shown here is derived from an EMBL/GenBank/DDBJ whole genome shotgun (WGS) entry which is preliminary data.</text>
</comment>
<dbReference type="SMART" id="SM00530">
    <property type="entry name" value="HTH_XRE"/>
    <property type="match status" value="1"/>
</dbReference>
<reference evidence="3" key="1">
    <citation type="journal article" date="2019" name="Int. J. Syst. Evol. Microbiol.">
        <title>The Global Catalogue of Microorganisms (GCM) 10K type strain sequencing project: providing services to taxonomists for standard genome sequencing and annotation.</title>
        <authorList>
            <consortium name="The Broad Institute Genomics Platform"/>
            <consortium name="The Broad Institute Genome Sequencing Center for Infectious Disease"/>
            <person name="Wu L."/>
            <person name="Ma J."/>
        </authorList>
    </citation>
    <scope>NUCLEOTIDE SEQUENCE [LARGE SCALE GENOMIC DNA]</scope>
    <source>
        <strain evidence="3">JCM 17939</strain>
    </source>
</reference>
<dbReference type="Pfam" id="PF13560">
    <property type="entry name" value="HTH_31"/>
    <property type="match status" value="1"/>
</dbReference>
<evidence type="ECO:0000313" key="3">
    <source>
        <dbReference type="Proteomes" id="UP001501442"/>
    </source>
</evidence>
<evidence type="ECO:0000313" key="2">
    <source>
        <dbReference type="EMBL" id="GAA4629932.1"/>
    </source>
</evidence>
<dbReference type="InterPro" id="IPR001387">
    <property type="entry name" value="Cro/C1-type_HTH"/>
</dbReference>
<dbReference type="Gene3D" id="1.10.260.40">
    <property type="entry name" value="lambda repressor-like DNA-binding domains"/>
    <property type="match status" value="1"/>
</dbReference>
<dbReference type="RefSeq" id="WP_345433726.1">
    <property type="nucleotide sequence ID" value="NZ_BAABHK010000007.1"/>
</dbReference>
<keyword evidence="3" id="KW-1185">Reference proteome</keyword>
<organism evidence="2 3">
    <name type="scientific">Actinoallomurus vinaceus</name>
    <dbReference type="NCBI Taxonomy" id="1080074"/>
    <lineage>
        <taxon>Bacteria</taxon>
        <taxon>Bacillati</taxon>
        <taxon>Actinomycetota</taxon>
        <taxon>Actinomycetes</taxon>
        <taxon>Streptosporangiales</taxon>
        <taxon>Thermomonosporaceae</taxon>
        <taxon>Actinoallomurus</taxon>
    </lineage>
</organism>
<name>A0ABP8UHH5_9ACTN</name>
<dbReference type="InterPro" id="IPR010982">
    <property type="entry name" value="Lambda_DNA-bd_dom_sf"/>
</dbReference>
<dbReference type="EMBL" id="BAABHK010000007">
    <property type="protein sequence ID" value="GAA4629932.1"/>
    <property type="molecule type" value="Genomic_DNA"/>
</dbReference>
<dbReference type="PROSITE" id="PS50943">
    <property type="entry name" value="HTH_CROC1"/>
    <property type="match status" value="1"/>
</dbReference>
<dbReference type="Proteomes" id="UP001501442">
    <property type="component" value="Unassembled WGS sequence"/>
</dbReference>
<proteinExistence type="predicted"/>
<dbReference type="Pfam" id="PF19054">
    <property type="entry name" value="DUF5753"/>
    <property type="match status" value="1"/>
</dbReference>
<dbReference type="CDD" id="cd00093">
    <property type="entry name" value="HTH_XRE"/>
    <property type="match status" value="1"/>
</dbReference>
<evidence type="ECO:0000259" key="1">
    <source>
        <dbReference type="PROSITE" id="PS50943"/>
    </source>
</evidence>
<dbReference type="SUPFAM" id="SSF47413">
    <property type="entry name" value="lambda repressor-like DNA-binding domains"/>
    <property type="match status" value="1"/>
</dbReference>
<sequence>MAPKRETALDAWGRELAYACEAAGLTGKQFAERLHVASSTVSQWMNGRRTPHVDDVKRCDEALGTNGYLTRYFDKWVTREIPAVWTDRWLSAEAHANMIQNYDLAVIPGLLQTPDYARAVIRFNRHLSIDVEELVRRRVERQAILNDENPPMCIFVIDEYALRRMVGDEKVMFDQLVHVRDLAQWSNIVVKVVPAGTRYYAGCPFMIAKLDGVEIANLDTALRGQVIEKPDQVAEIGRIWEDIREHALSPKDSLALIETVAKEWEP</sequence>
<feature type="domain" description="HTH cro/C1-type" evidence="1">
    <location>
        <begin position="16"/>
        <end position="69"/>
    </location>
</feature>
<protein>
    <submittedName>
        <fullName evidence="2">Helix-turn-helix transcriptional regulator</fullName>
    </submittedName>
</protein>
<dbReference type="InterPro" id="IPR043917">
    <property type="entry name" value="DUF5753"/>
</dbReference>